<sequence length="205" mass="21961">MPIAEARVETERPSRYLVQLCKHFAGKGRHLGHRPLAHRGVDAQAWSDMRAVAGQAQVTWSDNEGEVTLPWGRIFLRAAPGALELCAEGATDEDLRRLQDLAAGHVERFGRREGLQVRWRQGPGTAAEAVVPPGAPEAGTVRPRRHLGVAAVVAVVALALVVHLGLGGAILANLRWTGWAVGGVVAMVLVKAIVLGGFAVHRRRS</sequence>
<dbReference type="Proteomes" id="UP000828924">
    <property type="component" value="Chromosome"/>
</dbReference>
<dbReference type="InterPro" id="IPR014543">
    <property type="entry name" value="UCP028291"/>
</dbReference>
<proteinExistence type="predicted"/>
<organism evidence="2 3">
    <name type="scientific">Streptomyces formicae</name>
    <dbReference type="NCBI Taxonomy" id="1616117"/>
    <lineage>
        <taxon>Bacteria</taxon>
        <taxon>Bacillati</taxon>
        <taxon>Actinomycetota</taxon>
        <taxon>Actinomycetes</taxon>
        <taxon>Kitasatosporales</taxon>
        <taxon>Streptomycetaceae</taxon>
        <taxon>Streptomyces</taxon>
    </lineage>
</organism>
<keyword evidence="3" id="KW-1185">Reference proteome</keyword>
<reference evidence="2 3" key="1">
    <citation type="submission" date="2021-03" db="EMBL/GenBank/DDBJ databases">
        <title>Complete genome of Streptomyces formicae strain 1H-GS9 (DSM 100524).</title>
        <authorList>
            <person name="Atanasov K.E."/>
            <person name="Altabella T."/>
            <person name="Ferrer A."/>
        </authorList>
    </citation>
    <scope>NUCLEOTIDE SEQUENCE [LARGE SCALE GENOMIC DNA]</scope>
    <source>
        <strain evidence="2 3">1H-GS9</strain>
    </source>
</reference>
<feature type="transmembrane region" description="Helical" evidence="1">
    <location>
        <begin position="147"/>
        <end position="172"/>
    </location>
</feature>
<evidence type="ECO:0000313" key="2">
    <source>
        <dbReference type="EMBL" id="UNM13865.1"/>
    </source>
</evidence>
<evidence type="ECO:0000256" key="1">
    <source>
        <dbReference type="SAM" id="Phobius"/>
    </source>
</evidence>
<accession>A0ABY3WTH7</accession>
<dbReference type="EMBL" id="CP071872">
    <property type="protein sequence ID" value="UNM13865.1"/>
    <property type="molecule type" value="Genomic_DNA"/>
</dbReference>
<gene>
    <name evidence="2" type="ORF">J4032_22495</name>
</gene>
<protein>
    <submittedName>
        <fullName evidence="2">DUF2218 domain-containing protein</fullName>
    </submittedName>
</protein>
<feature type="transmembrane region" description="Helical" evidence="1">
    <location>
        <begin position="178"/>
        <end position="200"/>
    </location>
</feature>
<keyword evidence="1" id="KW-0472">Membrane</keyword>
<dbReference type="RefSeq" id="WP_242332787.1">
    <property type="nucleotide sequence ID" value="NZ_CP071872.1"/>
</dbReference>
<evidence type="ECO:0000313" key="3">
    <source>
        <dbReference type="Proteomes" id="UP000828924"/>
    </source>
</evidence>
<dbReference type="Gene3D" id="3.30.310.50">
    <property type="entry name" value="Alpha-D-phosphohexomutase, C-terminal domain"/>
    <property type="match status" value="1"/>
</dbReference>
<keyword evidence="1" id="KW-1133">Transmembrane helix</keyword>
<name>A0ABY3WTH7_9ACTN</name>
<keyword evidence="1" id="KW-0812">Transmembrane</keyword>
<dbReference type="Pfam" id="PF09981">
    <property type="entry name" value="DUF2218"/>
    <property type="match status" value="1"/>
</dbReference>